<sequence length="42" mass="4924">MVQQYGGQITIDPEQFKFKEIVDPYRLMNPGKSKVLQLQIQN</sequence>
<dbReference type="KEGG" id="nsh:GXM_06507"/>
<dbReference type="AlphaFoldDB" id="A0A5P8W8B6"/>
<accession>A0A5P8W8B6</accession>
<organism evidence="1 2">
    <name type="scientific">Nostoc sphaeroides CCNUC1</name>
    <dbReference type="NCBI Taxonomy" id="2653204"/>
    <lineage>
        <taxon>Bacteria</taxon>
        <taxon>Bacillati</taxon>
        <taxon>Cyanobacteriota</taxon>
        <taxon>Cyanophyceae</taxon>
        <taxon>Nostocales</taxon>
        <taxon>Nostocaceae</taxon>
        <taxon>Nostoc</taxon>
    </lineage>
</organism>
<dbReference type="EMBL" id="CP045226">
    <property type="protein sequence ID" value="QFS49013.1"/>
    <property type="molecule type" value="Genomic_DNA"/>
</dbReference>
<protein>
    <submittedName>
        <fullName evidence="1">FAD-binding oxidoreductase</fullName>
    </submittedName>
</protein>
<gene>
    <name evidence="1" type="ORF">GXM_06507</name>
</gene>
<reference evidence="1 2" key="1">
    <citation type="submission" date="2019-10" db="EMBL/GenBank/DDBJ databases">
        <title>Genomic and transcriptomic insights into the perfect genentic adaptation of a filamentous nitrogen-fixing cyanobacterium to rice fields.</title>
        <authorList>
            <person name="Chen Z."/>
        </authorList>
    </citation>
    <scope>NUCLEOTIDE SEQUENCE [LARGE SCALE GENOMIC DNA]</scope>
    <source>
        <strain evidence="1">CCNUC1</strain>
    </source>
</reference>
<name>A0A5P8W8B6_9NOSO</name>
<evidence type="ECO:0000313" key="2">
    <source>
        <dbReference type="Proteomes" id="UP000326678"/>
    </source>
</evidence>
<evidence type="ECO:0000313" key="1">
    <source>
        <dbReference type="EMBL" id="QFS49013.1"/>
    </source>
</evidence>
<keyword evidence="2" id="KW-1185">Reference proteome</keyword>
<proteinExistence type="predicted"/>
<dbReference type="Proteomes" id="UP000326678">
    <property type="component" value="Chromosome Gxm1"/>
</dbReference>